<reference evidence="1 2" key="1">
    <citation type="submission" date="2018-06" db="EMBL/GenBank/DDBJ databases">
        <title>Mucibacter soli gen. nov., sp. nov., a new member of the family Chitinophagaceae producing mucin.</title>
        <authorList>
            <person name="Kim M.-K."/>
            <person name="Park S."/>
            <person name="Kim T.-S."/>
            <person name="Joung Y."/>
            <person name="Han J.-H."/>
            <person name="Kim S.B."/>
        </authorList>
    </citation>
    <scope>NUCLEOTIDE SEQUENCE [LARGE SCALE GENOMIC DNA]</scope>
    <source>
        <strain evidence="1 2">R1-15</strain>
    </source>
</reference>
<evidence type="ECO:0000313" key="2">
    <source>
        <dbReference type="Proteomes" id="UP000248745"/>
    </source>
</evidence>
<dbReference type="EMBL" id="QKTW01000022">
    <property type="protein sequence ID" value="PZF71549.1"/>
    <property type="molecule type" value="Genomic_DNA"/>
</dbReference>
<dbReference type="Proteomes" id="UP000248745">
    <property type="component" value="Unassembled WGS sequence"/>
</dbReference>
<accession>A0A2W2B5R6</accession>
<protein>
    <submittedName>
        <fullName evidence="1">DUF4248 domain-containing protein</fullName>
    </submittedName>
</protein>
<gene>
    <name evidence="1" type="ORF">DN068_15860</name>
</gene>
<comment type="caution">
    <text evidence="1">The sequence shown here is derived from an EMBL/GenBank/DDBJ whole genome shotgun (WGS) entry which is preliminary data.</text>
</comment>
<dbReference type="InterPro" id="IPR025342">
    <property type="entry name" value="DUF4248"/>
</dbReference>
<dbReference type="OrthoDB" id="1122631at2"/>
<keyword evidence="2" id="KW-1185">Reference proteome</keyword>
<evidence type="ECO:0000313" key="1">
    <source>
        <dbReference type="EMBL" id="PZF71549.1"/>
    </source>
</evidence>
<organism evidence="1 2">
    <name type="scientific">Taibaiella soli</name>
    <dbReference type="NCBI Taxonomy" id="1649169"/>
    <lineage>
        <taxon>Bacteria</taxon>
        <taxon>Pseudomonadati</taxon>
        <taxon>Bacteroidota</taxon>
        <taxon>Chitinophagia</taxon>
        <taxon>Chitinophagales</taxon>
        <taxon>Chitinophagaceae</taxon>
        <taxon>Taibaiella</taxon>
    </lineage>
</organism>
<name>A0A2W2B5R6_9BACT</name>
<dbReference type="AlphaFoldDB" id="A0A2W2B5R6"/>
<proteinExistence type="predicted"/>
<dbReference type="Pfam" id="PF14053">
    <property type="entry name" value="DUF4248"/>
    <property type="match status" value="1"/>
</dbReference>
<sequence length="82" mass="9788">MKCITEIFLIKFLLSMFEIRSYTRKELAMLYFPKCLPAAAYMNFRRWMLEQKSADELLTKIHRKKILSKSEVKEIVDILGEP</sequence>